<dbReference type="AlphaFoldDB" id="A0A1G9VEB9"/>
<feature type="signal peptide" evidence="1">
    <location>
        <begin position="1"/>
        <end position="20"/>
    </location>
</feature>
<evidence type="ECO:0000313" key="3">
    <source>
        <dbReference type="Proteomes" id="UP000198510"/>
    </source>
</evidence>
<accession>A0A1G9VEB9</accession>
<feature type="chain" id="PRO_5011540974" description="DUF4625 domain-containing protein" evidence="1">
    <location>
        <begin position="21"/>
        <end position="292"/>
    </location>
</feature>
<dbReference type="Proteomes" id="UP000198510">
    <property type="component" value="Unassembled WGS sequence"/>
</dbReference>
<dbReference type="PROSITE" id="PS51257">
    <property type="entry name" value="PROKAR_LIPOPROTEIN"/>
    <property type="match status" value="1"/>
</dbReference>
<evidence type="ECO:0008006" key="4">
    <source>
        <dbReference type="Google" id="ProtNLM"/>
    </source>
</evidence>
<dbReference type="Pfam" id="PF15418">
    <property type="entry name" value="DUF4625"/>
    <property type="match status" value="1"/>
</dbReference>
<sequence length="292" mass="32190">MMMVRYFACLLLLVLLGSCGGDPLPSGPDVTAPTITLQSSTPALTEDSVCGNWSDHVLRTYTGQELILELAFTDDRDLSQCKIDIHHNFDCHTHGGRVIAPPAVAPPQKQGTELLSPLSLLAETWSEFRIKEVSGMQQTWEEVFAVPQNAAVGNYHLMVQGLDAAGNEAEFLEFDLQVRNAQDSLPPSLTLTQPASDTTQAKRGEVLPLVGLIQDDAPLGGGHYELYYYDPAGTEFTALQHFFPEDQGTEFTLETEFTLPTFGSTGLYRFVMKLFDRANNESQVIFWVDVQG</sequence>
<evidence type="ECO:0000256" key="1">
    <source>
        <dbReference type="SAM" id="SignalP"/>
    </source>
</evidence>
<keyword evidence="1" id="KW-0732">Signal</keyword>
<reference evidence="2 3" key="1">
    <citation type="submission" date="2016-10" db="EMBL/GenBank/DDBJ databases">
        <authorList>
            <person name="de Groot N.N."/>
        </authorList>
    </citation>
    <scope>NUCLEOTIDE SEQUENCE [LARGE SCALE GENOMIC DNA]</scope>
    <source>
        <strain evidence="2 3">DSM 25186</strain>
    </source>
</reference>
<dbReference type="STRING" id="1075417.SAMN05421823_1208"/>
<dbReference type="EMBL" id="FNFO01000020">
    <property type="protein sequence ID" value="SDM70423.1"/>
    <property type="molecule type" value="Genomic_DNA"/>
</dbReference>
<protein>
    <recommendedName>
        <fullName evidence="4">DUF4625 domain-containing protein</fullName>
    </recommendedName>
</protein>
<dbReference type="InterPro" id="IPR027829">
    <property type="entry name" value="DUF4625"/>
</dbReference>
<keyword evidence="3" id="KW-1185">Reference proteome</keyword>
<proteinExistence type="predicted"/>
<evidence type="ECO:0000313" key="2">
    <source>
        <dbReference type="EMBL" id="SDM70423.1"/>
    </source>
</evidence>
<organism evidence="2 3">
    <name type="scientific">Catalinimonas alkaloidigena</name>
    <dbReference type="NCBI Taxonomy" id="1075417"/>
    <lineage>
        <taxon>Bacteria</taxon>
        <taxon>Pseudomonadati</taxon>
        <taxon>Bacteroidota</taxon>
        <taxon>Cytophagia</taxon>
        <taxon>Cytophagales</taxon>
        <taxon>Catalimonadaceae</taxon>
        <taxon>Catalinimonas</taxon>
    </lineage>
</organism>
<gene>
    <name evidence="2" type="ORF">SAMN05421823_1208</name>
</gene>
<name>A0A1G9VEB9_9BACT</name>